<keyword evidence="4 10" id="KW-1133">Transmembrane helix</keyword>
<dbReference type="Gene3D" id="1.10.287.70">
    <property type="match status" value="1"/>
</dbReference>
<dbReference type="InterPro" id="IPR013099">
    <property type="entry name" value="K_chnl_dom"/>
</dbReference>
<evidence type="ECO:0000256" key="1">
    <source>
        <dbReference type="ARBA" id="ARBA00004141"/>
    </source>
</evidence>
<proteinExistence type="inferred from homology"/>
<evidence type="ECO:0000259" key="11">
    <source>
        <dbReference type="Pfam" id="PF07885"/>
    </source>
</evidence>
<keyword evidence="6 10" id="KW-0472">Membrane</keyword>
<dbReference type="InterPro" id="IPR003280">
    <property type="entry name" value="2pore_dom_K_chnl"/>
</dbReference>
<dbReference type="Pfam" id="PF07885">
    <property type="entry name" value="Ion_trans_2"/>
    <property type="match status" value="2"/>
</dbReference>
<evidence type="ECO:0000256" key="8">
    <source>
        <dbReference type="RuleBase" id="RU003857"/>
    </source>
</evidence>
<comment type="subcellular location">
    <subcellularLocation>
        <location evidence="1">Membrane</location>
        <topology evidence="1">Multi-pass membrane protein</topology>
    </subcellularLocation>
</comment>
<feature type="region of interest" description="Disordered" evidence="9">
    <location>
        <begin position="255"/>
        <end position="281"/>
    </location>
</feature>
<feature type="domain" description="Potassium channel" evidence="11">
    <location>
        <begin position="21"/>
        <end position="81"/>
    </location>
</feature>
<comment type="caution">
    <text evidence="12">The sequence shown here is derived from an EMBL/GenBank/DDBJ whole genome shotgun (WGS) entry which is preliminary data.</text>
</comment>
<dbReference type="EMBL" id="JAXCGZ010007654">
    <property type="protein sequence ID" value="KAK7078823.1"/>
    <property type="molecule type" value="Genomic_DNA"/>
</dbReference>
<feature type="transmembrane region" description="Helical" evidence="10">
    <location>
        <begin position="33"/>
        <end position="52"/>
    </location>
</feature>
<dbReference type="Proteomes" id="UP001381693">
    <property type="component" value="Unassembled WGS sequence"/>
</dbReference>
<evidence type="ECO:0000256" key="4">
    <source>
        <dbReference type="ARBA" id="ARBA00022989"/>
    </source>
</evidence>
<evidence type="ECO:0000313" key="13">
    <source>
        <dbReference type="Proteomes" id="UP001381693"/>
    </source>
</evidence>
<evidence type="ECO:0000256" key="2">
    <source>
        <dbReference type="ARBA" id="ARBA00022448"/>
    </source>
</evidence>
<name>A0AAN8XE87_HALRR</name>
<dbReference type="PANTHER" id="PTHR11003:SF338">
    <property type="entry name" value="PROTEIN CBG03693"/>
    <property type="match status" value="1"/>
</dbReference>
<feature type="compositionally biased region" description="Polar residues" evidence="9">
    <location>
        <begin position="377"/>
        <end position="386"/>
    </location>
</feature>
<dbReference type="GO" id="GO:0015271">
    <property type="term" value="F:outward rectifier potassium channel activity"/>
    <property type="evidence" value="ECO:0007669"/>
    <property type="project" value="TreeGrafter"/>
</dbReference>
<evidence type="ECO:0000256" key="10">
    <source>
        <dbReference type="SAM" id="Phobius"/>
    </source>
</evidence>
<evidence type="ECO:0000256" key="3">
    <source>
        <dbReference type="ARBA" id="ARBA00022692"/>
    </source>
</evidence>
<sequence length="417" mass="46323">MDAIQDVEHLCPHLLTEEYITSYYYPWKFIDSLYFAMTVTTTIGYGVLAPTLPAGRIMCMIYAIIGIPLTGMLLAWTSEFFGELLFKLFKSKLDKEKQNSKKVIAAVTLIYIAAGFVIFIFIPAVIFMTIENWTYLEGVYYCFITLTTIGFGDLATGFEVEGTYLYIYHVCVILWIMVGLGYWVMVANFITKALKSKKLQASLLRSAEEMKKVMHQMGIKNHDPTFLRQHSKATLNFMLQLSNIIAVQGGLDNSSISTDAESPNSPSPGTSTTSSGQFSPVSSPMGIPGISALFGPAMNRSNPLGQLIGPLGLNKYFFHPRRFSKECDLQQEELDMTVKLQALQAALAETLEGKYESNCQTPDQEQQCNETMANSKCDSVELASNSKGEDEESPSISEQSSQSISQSQVTLQLEDPQ</sequence>
<dbReference type="SUPFAM" id="SSF81324">
    <property type="entry name" value="Voltage-gated potassium channels"/>
    <property type="match status" value="2"/>
</dbReference>
<dbReference type="GO" id="GO:0030322">
    <property type="term" value="P:stabilization of membrane potential"/>
    <property type="evidence" value="ECO:0007669"/>
    <property type="project" value="TreeGrafter"/>
</dbReference>
<keyword evidence="7 8" id="KW-0407">Ion channel</keyword>
<feature type="transmembrane region" description="Helical" evidence="10">
    <location>
        <begin position="59"/>
        <end position="78"/>
    </location>
</feature>
<keyword evidence="3 8" id="KW-0812">Transmembrane</keyword>
<feature type="transmembrane region" description="Helical" evidence="10">
    <location>
        <begin position="139"/>
        <end position="158"/>
    </location>
</feature>
<protein>
    <recommendedName>
        <fullName evidence="11">Potassium channel domain-containing protein</fullName>
    </recommendedName>
</protein>
<accession>A0AAN8XE87</accession>
<keyword evidence="13" id="KW-1185">Reference proteome</keyword>
<evidence type="ECO:0000256" key="6">
    <source>
        <dbReference type="ARBA" id="ARBA00023136"/>
    </source>
</evidence>
<feature type="transmembrane region" description="Helical" evidence="10">
    <location>
        <begin position="164"/>
        <end position="190"/>
    </location>
</feature>
<organism evidence="12 13">
    <name type="scientific">Halocaridina rubra</name>
    <name type="common">Hawaiian red shrimp</name>
    <dbReference type="NCBI Taxonomy" id="373956"/>
    <lineage>
        <taxon>Eukaryota</taxon>
        <taxon>Metazoa</taxon>
        <taxon>Ecdysozoa</taxon>
        <taxon>Arthropoda</taxon>
        <taxon>Crustacea</taxon>
        <taxon>Multicrustacea</taxon>
        <taxon>Malacostraca</taxon>
        <taxon>Eumalacostraca</taxon>
        <taxon>Eucarida</taxon>
        <taxon>Decapoda</taxon>
        <taxon>Pleocyemata</taxon>
        <taxon>Caridea</taxon>
        <taxon>Atyoidea</taxon>
        <taxon>Atyidae</taxon>
        <taxon>Halocaridina</taxon>
    </lineage>
</organism>
<feature type="compositionally biased region" description="Low complexity" evidence="9">
    <location>
        <begin position="262"/>
        <end position="276"/>
    </location>
</feature>
<dbReference type="GO" id="GO:0005886">
    <property type="term" value="C:plasma membrane"/>
    <property type="evidence" value="ECO:0007669"/>
    <property type="project" value="TreeGrafter"/>
</dbReference>
<evidence type="ECO:0000256" key="7">
    <source>
        <dbReference type="ARBA" id="ARBA00023303"/>
    </source>
</evidence>
<dbReference type="GO" id="GO:0022841">
    <property type="term" value="F:potassium ion leak channel activity"/>
    <property type="evidence" value="ECO:0007669"/>
    <property type="project" value="TreeGrafter"/>
</dbReference>
<evidence type="ECO:0000256" key="9">
    <source>
        <dbReference type="SAM" id="MobiDB-lite"/>
    </source>
</evidence>
<feature type="region of interest" description="Disordered" evidence="9">
    <location>
        <begin position="377"/>
        <end position="417"/>
    </location>
</feature>
<keyword evidence="2 8" id="KW-0813">Transport</keyword>
<dbReference type="PRINTS" id="PR01333">
    <property type="entry name" value="2POREKCHANEL"/>
</dbReference>
<feature type="domain" description="Potassium channel" evidence="11">
    <location>
        <begin position="111"/>
        <end position="194"/>
    </location>
</feature>
<gene>
    <name evidence="12" type="ORF">SK128_013851</name>
</gene>
<dbReference type="AlphaFoldDB" id="A0AAN8XE87"/>
<evidence type="ECO:0000313" key="12">
    <source>
        <dbReference type="EMBL" id="KAK7078823.1"/>
    </source>
</evidence>
<reference evidence="12 13" key="1">
    <citation type="submission" date="2023-11" db="EMBL/GenBank/DDBJ databases">
        <title>Halocaridina rubra genome assembly.</title>
        <authorList>
            <person name="Smith C."/>
        </authorList>
    </citation>
    <scope>NUCLEOTIDE SEQUENCE [LARGE SCALE GENOMIC DNA]</scope>
    <source>
        <strain evidence="12">EP-1</strain>
        <tissue evidence="12">Whole</tissue>
    </source>
</reference>
<comment type="similarity">
    <text evidence="8">Belongs to the two pore domain potassium channel (TC 1.A.1.8) family.</text>
</comment>
<evidence type="ECO:0000256" key="5">
    <source>
        <dbReference type="ARBA" id="ARBA00023065"/>
    </source>
</evidence>
<dbReference type="PANTHER" id="PTHR11003">
    <property type="entry name" value="POTASSIUM CHANNEL, SUBFAMILY K"/>
    <property type="match status" value="1"/>
</dbReference>
<keyword evidence="5 8" id="KW-0406">Ion transport</keyword>
<feature type="compositionally biased region" description="Low complexity" evidence="9">
    <location>
        <begin position="394"/>
        <end position="408"/>
    </location>
</feature>
<feature type="transmembrane region" description="Helical" evidence="10">
    <location>
        <begin position="103"/>
        <end position="127"/>
    </location>
</feature>